<protein>
    <recommendedName>
        <fullName evidence="4">Transmembrane protein</fullName>
    </recommendedName>
</protein>
<accession>A0A3E2NVW9</accession>
<evidence type="ECO:0000313" key="2">
    <source>
        <dbReference type="EMBL" id="RFZ85109.1"/>
    </source>
</evidence>
<keyword evidence="1" id="KW-0472">Membrane</keyword>
<sequence length="70" mass="7844">MWVVVSTVEVVVVGSTDEVVVVVPKKASEERKRWVVLIFDCGSLFFELFMIFKIIYTKLSFAIALGSSVT</sequence>
<comment type="caution">
    <text evidence="2">The sequence shown here is derived from an EMBL/GenBank/DDBJ whole genome shotgun (WGS) entry which is preliminary data.</text>
</comment>
<keyword evidence="3" id="KW-1185">Reference proteome</keyword>
<dbReference type="Proteomes" id="UP000260823">
    <property type="component" value="Unassembled WGS sequence"/>
</dbReference>
<keyword evidence="1" id="KW-1133">Transmembrane helix</keyword>
<evidence type="ECO:0000256" key="1">
    <source>
        <dbReference type="SAM" id="Phobius"/>
    </source>
</evidence>
<organism evidence="2 3">
    <name type="scientific">Mucilaginibacter terrenus</name>
    <dbReference type="NCBI Taxonomy" id="2482727"/>
    <lineage>
        <taxon>Bacteria</taxon>
        <taxon>Pseudomonadati</taxon>
        <taxon>Bacteroidota</taxon>
        <taxon>Sphingobacteriia</taxon>
        <taxon>Sphingobacteriales</taxon>
        <taxon>Sphingobacteriaceae</taxon>
        <taxon>Mucilaginibacter</taxon>
    </lineage>
</organism>
<name>A0A3E2NVW9_9SPHI</name>
<feature type="transmembrane region" description="Helical" evidence="1">
    <location>
        <begin position="34"/>
        <end position="56"/>
    </location>
</feature>
<dbReference type="AlphaFoldDB" id="A0A3E2NVW9"/>
<gene>
    <name evidence="2" type="ORF">DYU05_05770</name>
</gene>
<evidence type="ECO:0000313" key="3">
    <source>
        <dbReference type="Proteomes" id="UP000260823"/>
    </source>
</evidence>
<reference evidence="2 3" key="1">
    <citation type="submission" date="2018-08" db="EMBL/GenBank/DDBJ databases">
        <title>Mucilaginibacter terrae sp. nov., isolated from manganese diggings.</title>
        <authorList>
            <person name="Huang Y."/>
            <person name="Zhou Z."/>
        </authorList>
    </citation>
    <scope>NUCLEOTIDE SEQUENCE [LARGE SCALE GENOMIC DNA]</scope>
    <source>
        <strain evidence="2 3">ZH6</strain>
    </source>
</reference>
<evidence type="ECO:0008006" key="4">
    <source>
        <dbReference type="Google" id="ProtNLM"/>
    </source>
</evidence>
<keyword evidence="1" id="KW-0812">Transmembrane</keyword>
<proteinExistence type="predicted"/>
<dbReference type="EMBL" id="QWDE01000001">
    <property type="protein sequence ID" value="RFZ85109.1"/>
    <property type="molecule type" value="Genomic_DNA"/>
</dbReference>